<evidence type="ECO:0000313" key="3">
    <source>
        <dbReference type="Proteomes" id="UP001562354"/>
    </source>
</evidence>
<proteinExistence type="predicted"/>
<organism evidence="2 3">
    <name type="scientific">Neodothiora populina</name>
    <dbReference type="NCBI Taxonomy" id="2781224"/>
    <lineage>
        <taxon>Eukaryota</taxon>
        <taxon>Fungi</taxon>
        <taxon>Dikarya</taxon>
        <taxon>Ascomycota</taxon>
        <taxon>Pezizomycotina</taxon>
        <taxon>Dothideomycetes</taxon>
        <taxon>Dothideomycetidae</taxon>
        <taxon>Dothideales</taxon>
        <taxon>Dothioraceae</taxon>
        <taxon>Neodothiora</taxon>
    </lineage>
</organism>
<dbReference type="EMBL" id="JBFMKM010000012">
    <property type="protein sequence ID" value="KAL1302759.1"/>
    <property type="molecule type" value="Genomic_DNA"/>
</dbReference>
<dbReference type="RefSeq" id="XP_069199035.1">
    <property type="nucleotide sequence ID" value="XM_069342533.1"/>
</dbReference>
<sequence length="447" mass="49501">MERSAETRDLPLGLLVRSVTRDALDENNYSEDSVAKISDCDYIASYNWTTDKHPTIIVPGEPPCWSPPDKQGRLDEDSGIYYRDSNAAKYSDNPTEPGVRALLQEDMKLETNEIDVFACGSILRSLLQFVSPDTRAKPFGFLVELVGNTVFFMRREKSPTQIIEDVRGFGHSFPARYCAWDAGVAGSDSHQRLIRYNLGGLACIVRSQTDGYPPDLAELKLKHAPEADDQARFITPAPAQTKLSLERTGRRIPQDSIFDLKTRSIKCREMINTLEEELPRLWLTQTPNFVLAYHKQGLFAHDDIEIIDVREKVKDWEEENVKTIARLMKLMKIIIAAVKARKDGRLEVVCTMADRSLELREQTDDLPAALPPVLMALWSAGGGGGITAAGAGATATNDVRHAGKEEGEDDDDKTWSGGSDEDALCLSDEDDDDDDDGGGGGTGLYPF</sequence>
<evidence type="ECO:0008006" key="4">
    <source>
        <dbReference type="Google" id="ProtNLM"/>
    </source>
</evidence>
<reference evidence="2 3" key="1">
    <citation type="submission" date="2024-07" db="EMBL/GenBank/DDBJ databases">
        <title>Draft sequence of the Neodothiora populina.</title>
        <authorList>
            <person name="Drown D.D."/>
            <person name="Schuette U.S."/>
            <person name="Buechlein A.B."/>
            <person name="Rusch D.R."/>
            <person name="Winton L.W."/>
            <person name="Adams G.A."/>
        </authorList>
    </citation>
    <scope>NUCLEOTIDE SEQUENCE [LARGE SCALE GENOMIC DNA]</scope>
    <source>
        <strain evidence="2 3">CPC 39397</strain>
    </source>
</reference>
<keyword evidence="3" id="KW-1185">Reference proteome</keyword>
<dbReference type="Proteomes" id="UP001562354">
    <property type="component" value="Unassembled WGS sequence"/>
</dbReference>
<accession>A0ABR3P9B8</accession>
<dbReference type="PANTHER" id="PTHR35179">
    <property type="entry name" value="PROTEIN CBG02620"/>
    <property type="match status" value="1"/>
</dbReference>
<protein>
    <recommendedName>
        <fullName evidence="4">Geranylgeranyl pyrophosphate synthetase</fullName>
    </recommendedName>
</protein>
<feature type="region of interest" description="Disordered" evidence="1">
    <location>
        <begin position="398"/>
        <end position="447"/>
    </location>
</feature>
<evidence type="ECO:0000256" key="1">
    <source>
        <dbReference type="SAM" id="MobiDB-lite"/>
    </source>
</evidence>
<feature type="compositionally biased region" description="Acidic residues" evidence="1">
    <location>
        <begin position="419"/>
        <end position="437"/>
    </location>
</feature>
<name>A0ABR3P9B8_9PEZI</name>
<comment type="caution">
    <text evidence="2">The sequence shown here is derived from an EMBL/GenBank/DDBJ whole genome shotgun (WGS) entry which is preliminary data.</text>
</comment>
<dbReference type="GeneID" id="95976809"/>
<evidence type="ECO:0000313" key="2">
    <source>
        <dbReference type="EMBL" id="KAL1302759.1"/>
    </source>
</evidence>
<feature type="compositionally biased region" description="Gly residues" evidence="1">
    <location>
        <begin position="438"/>
        <end position="447"/>
    </location>
</feature>
<gene>
    <name evidence="2" type="ORF">AAFC00_003107</name>
</gene>
<dbReference type="PANTHER" id="PTHR35179:SF2">
    <property type="entry name" value="START DOMAIN-CONTAINING PROTEIN"/>
    <property type="match status" value="1"/>
</dbReference>